<proteinExistence type="predicted"/>
<evidence type="ECO:0000313" key="1">
    <source>
        <dbReference type="EMBL" id="XCD08297.1"/>
    </source>
</evidence>
<protein>
    <submittedName>
        <fullName evidence="1">Uncharacterized protein</fullName>
    </submittedName>
</protein>
<name>A0AAU8BAN8_9CAUD</name>
<organism evidence="1">
    <name type="scientific">Dulem virus 42</name>
    <dbReference type="NCBI Taxonomy" id="3145760"/>
    <lineage>
        <taxon>Viruses</taxon>
        <taxon>Duplodnaviria</taxon>
        <taxon>Heunggongvirae</taxon>
        <taxon>Uroviricota</taxon>
        <taxon>Caudoviricetes</taxon>
    </lineage>
</organism>
<dbReference type="EMBL" id="PP511876">
    <property type="protein sequence ID" value="XCD08297.1"/>
    <property type="molecule type" value="Genomic_DNA"/>
</dbReference>
<sequence>MPIKLFNTPKSAEERLAQMYQSSADINNSISSSYYNTTPYGQSIPS</sequence>
<reference evidence="1" key="1">
    <citation type="submission" date="2024-03" db="EMBL/GenBank/DDBJ databases">
        <title>Diverse circular DNA viruses in blood, oral, and fecal samples of captive lemurs.</title>
        <authorList>
            <person name="Paietta E.N."/>
            <person name="Kraberger S."/>
            <person name="Lund M.C."/>
            <person name="Custer J.M."/>
            <person name="Vargas K.M."/>
            <person name="Ehmke E.E."/>
            <person name="Yoder A.D."/>
            <person name="Varsani A."/>
        </authorList>
    </citation>
    <scope>NUCLEOTIDE SEQUENCE</scope>
    <source>
        <strain evidence="1">Duke_30FF_63</strain>
    </source>
</reference>
<accession>A0AAU8BAN8</accession>